<protein>
    <recommendedName>
        <fullName evidence="2">ribonuclease H</fullName>
        <ecNumber evidence="2">3.1.26.4</ecNumber>
    </recommendedName>
</protein>
<name>A0ABD0PT73_CIRMR</name>
<reference evidence="4 5" key="1">
    <citation type="submission" date="2024-05" db="EMBL/GenBank/DDBJ databases">
        <title>Genome sequencing and assembly of Indian major carp, Cirrhinus mrigala (Hamilton, 1822).</title>
        <authorList>
            <person name="Mohindra V."/>
            <person name="Chowdhury L.M."/>
            <person name="Lal K."/>
            <person name="Jena J.K."/>
        </authorList>
    </citation>
    <scope>NUCLEOTIDE SEQUENCE [LARGE SCALE GENOMIC DNA]</scope>
    <source>
        <strain evidence="4">CM1030</strain>
        <tissue evidence="4">Blood</tissue>
    </source>
</reference>
<dbReference type="Pfam" id="PF00078">
    <property type="entry name" value="RVT_1"/>
    <property type="match status" value="1"/>
</dbReference>
<evidence type="ECO:0000256" key="1">
    <source>
        <dbReference type="ARBA" id="ARBA00010879"/>
    </source>
</evidence>
<accession>A0ABD0PT73</accession>
<dbReference type="EC" id="3.1.26.4" evidence="2"/>
<dbReference type="Gene3D" id="3.30.70.270">
    <property type="match status" value="1"/>
</dbReference>
<evidence type="ECO:0000313" key="5">
    <source>
        <dbReference type="Proteomes" id="UP001529510"/>
    </source>
</evidence>
<comment type="caution">
    <text evidence="4">The sequence shown here is derived from an EMBL/GenBank/DDBJ whole genome shotgun (WGS) entry which is preliminary data.</text>
</comment>
<dbReference type="InterPro" id="IPR043128">
    <property type="entry name" value="Rev_trsase/Diguanyl_cyclase"/>
</dbReference>
<gene>
    <name evidence="4" type="ORF">M9458_026133</name>
</gene>
<dbReference type="CDD" id="cd01647">
    <property type="entry name" value="RT_LTR"/>
    <property type="match status" value="1"/>
</dbReference>
<feature type="non-terminal residue" evidence="4">
    <location>
        <position position="1"/>
    </location>
</feature>
<comment type="similarity">
    <text evidence="1">Belongs to the beta type-B retroviral polymerase family. HERV class-II K(HML-2) pol subfamily.</text>
</comment>
<evidence type="ECO:0000256" key="2">
    <source>
        <dbReference type="ARBA" id="ARBA00012180"/>
    </source>
</evidence>
<proteinExistence type="inferred from homology"/>
<dbReference type="PANTHER" id="PTHR24559:SF440">
    <property type="entry name" value="RIBONUCLEASE H"/>
    <property type="match status" value="1"/>
</dbReference>
<feature type="non-terminal residue" evidence="4">
    <location>
        <position position="263"/>
    </location>
</feature>
<dbReference type="InterPro" id="IPR053134">
    <property type="entry name" value="RNA-dir_DNA_polymerase"/>
</dbReference>
<dbReference type="Proteomes" id="UP001529510">
    <property type="component" value="Unassembled WGS sequence"/>
</dbReference>
<dbReference type="GO" id="GO:0004523">
    <property type="term" value="F:RNA-DNA hybrid ribonuclease activity"/>
    <property type="evidence" value="ECO:0007669"/>
    <property type="project" value="UniProtKB-EC"/>
</dbReference>
<feature type="domain" description="Reverse transcriptase" evidence="3">
    <location>
        <begin position="1"/>
        <end position="260"/>
    </location>
</feature>
<sequence>SDYFIRRKCSFCIILGRPWLCRHRPELRWDPCDITRWSQQCHTQCLSNLPHPRPFPAFTPEIPVEYAAFQDVFSKQAATHLPPHRPWDCAINLLPGAQLPKGRVYPLSIPEHQAMEEDLSNHLPATQLSDPPTTLSSSPAKVFTKLDLRSAYNLVRILAGDEWKTAFVTPMGHYEYRVMPYGLSISPSVFQTFMNEVFREFLHRFIVVYIDDILIYFRKMAEHCQHIQQVLDKLCQHSLYLKLEKCEFHKPSVQFLGYVISAE</sequence>
<dbReference type="InterPro" id="IPR043502">
    <property type="entry name" value="DNA/RNA_pol_sf"/>
</dbReference>
<dbReference type="PANTHER" id="PTHR24559">
    <property type="entry name" value="TRANSPOSON TY3-I GAG-POL POLYPROTEIN"/>
    <property type="match status" value="1"/>
</dbReference>
<evidence type="ECO:0000259" key="3">
    <source>
        <dbReference type="PROSITE" id="PS50878"/>
    </source>
</evidence>
<dbReference type="EMBL" id="JAMKFB020000013">
    <property type="protein sequence ID" value="KAL0177239.1"/>
    <property type="molecule type" value="Genomic_DNA"/>
</dbReference>
<organism evidence="4 5">
    <name type="scientific">Cirrhinus mrigala</name>
    <name type="common">Mrigala</name>
    <dbReference type="NCBI Taxonomy" id="683832"/>
    <lineage>
        <taxon>Eukaryota</taxon>
        <taxon>Metazoa</taxon>
        <taxon>Chordata</taxon>
        <taxon>Craniata</taxon>
        <taxon>Vertebrata</taxon>
        <taxon>Euteleostomi</taxon>
        <taxon>Actinopterygii</taxon>
        <taxon>Neopterygii</taxon>
        <taxon>Teleostei</taxon>
        <taxon>Ostariophysi</taxon>
        <taxon>Cypriniformes</taxon>
        <taxon>Cyprinidae</taxon>
        <taxon>Labeoninae</taxon>
        <taxon>Labeonini</taxon>
        <taxon>Cirrhinus</taxon>
    </lineage>
</organism>
<dbReference type="InterPro" id="IPR000477">
    <property type="entry name" value="RT_dom"/>
</dbReference>
<dbReference type="Gene3D" id="3.10.10.10">
    <property type="entry name" value="HIV Type 1 Reverse Transcriptase, subunit A, domain 1"/>
    <property type="match status" value="1"/>
</dbReference>
<dbReference type="PROSITE" id="PS50878">
    <property type="entry name" value="RT_POL"/>
    <property type="match status" value="1"/>
</dbReference>
<dbReference type="AlphaFoldDB" id="A0ABD0PT73"/>
<evidence type="ECO:0000313" key="4">
    <source>
        <dbReference type="EMBL" id="KAL0177239.1"/>
    </source>
</evidence>
<keyword evidence="5" id="KW-1185">Reference proteome</keyword>
<dbReference type="SUPFAM" id="SSF56672">
    <property type="entry name" value="DNA/RNA polymerases"/>
    <property type="match status" value="1"/>
</dbReference>